<sequence length="163" mass="17193">MSLPLRLGPPPGDWAREGCGSHLRRRLTLAPRPAIGSGRCRVTQSHYLPCRRCSRRQGRAITHASFSHPRGARPGKARGRRGGARGGQRAAGGWRAGGLAGLLFAHRHPRRLPARGAPQARPSAGGPSGEPRAAATIGTISARRGSPWLLPAGPEREGVSPVL</sequence>
<accession>A0ACB0FL43</accession>
<protein>
    <submittedName>
        <fullName evidence="1">Uncharacterized protein</fullName>
    </submittedName>
</protein>
<dbReference type="Proteomes" id="UP001162501">
    <property type="component" value="Chromosome 9"/>
</dbReference>
<reference evidence="1" key="1">
    <citation type="submission" date="2023-05" db="EMBL/GenBank/DDBJ databases">
        <authorList>
            <consortium name="ELIXIR-Norway"/>
        </authorList>
    </citation>
    <scope>NUCLEOTIDE SEQUENCE</scope>
</reference>
<gene>
    <name evidence="1" type="ORF">MRATA1EN3_LOCUS25026</name>
</gene>
<evidence type="ECO:0000313" key="1">
    <source>
        <dbReference type="EMBL" id="CAI9713813.1"/>
    </source>
</evidence>
<name>A0ACB0FL43_RANTA</name>
<dbReference type="EMBL" id="OX596093">
    <property type="protein sequence ID" value="CAI9713813.1"/>
    <property type="molecule type" value="Genomic_DNA"/>
</dbReference>
<proteinExistence type="predicted"/>
<organism evidence="1 2">
    <name type="scientific">Rangifer tarandus platyrhynchus</name>
    <name type="common">Svalbard reindeer</name>
    <dbReference type="NCBI Taxonomy" id="3082113"/>
    <lineage>
        <taxon>Eukaryota</taxon>
        <taxon>Metazoa</taxon>
        <taxon>Chordata</taxon>
        <taxon>Craniata</taxon>
        <taxon>Vertebrata</taxon>
        <taxon>Euteleostomi</taxon>
        <taxon>Mammalia</taxon>
        <taxon>Eutheria</taxon>
        <taxon>Laurasiatheria</taxon>
        <taxon>Artiodactyla</taxon>
        <taxon>Ruminantia</taxon>
        <taxon>Pecora</taxon>
        <taxon>Cervidae</taxon>
        <taxon>Odocoileinae</taxon>
        <taxon>Rangifer</taxon>
    </lineage>
</organism>
<evidence type="ECO:0000313" key="2">
    <source>
        <dbReference type="Proteomes" id="UP001162501"/>
    </source>
</evidence>